<keyword evidence="1" id="KW-0472">Membrane</keyword>
<dbReference type="STRING" id="3818.A0A444XRF0"/>
<dbReference type="Proteomes" id="UP000289738">
    <property type="component" value="Chromosome B09"/>
</dbReference>
<evidence type="ECO:0000256" key="1">
    <source>
        <dbReference type="SAM" id="Phobius"/>
    </source>
</evidence>
<dbReference type="Gramene" id="arahy.Tifrunner.gnm2.ann2.Ah19g409800.1">
    <property type="protein sequence ID" value="arahy.Tifrunner.gnm2.ann2.Ah19g409800.1-CDS-1"/>
    <property type="gene ID" value="arahy.Tifrunner.gnm2.ann2.Ah19g409800"/>
</dbReference>
<organism evidence="3 4">
    <name type="scientific">Arachis hypogaea</name>
    <name type="common">Peanut</name>
    <dbReference type="NCBI Taxonomy" id="3818"/>
    <lineage>
        <taxon>Eukaryota</taxon>
        <taxon>Viridiplantae</taxon>
        <taxon>Streptophyta</taxon>
        <taxon>Embryophyta</taxon>
        <taxon>Tracheophyta</taxon>
        <taxon>Spermatophyta</taxon>
        <taxon>Magnoliopsida</taxon>
        <taxon>eudicotyledons</taxon>
        <taxon>Gunneridae</taxon>
        <taxon>Pentapetalae</taxon>
        <taxon>rosids</taxon>
        <taxon>fabids</taxon>
        <taxon>Fabales</taxon>
        <taxon>Fabaceae</taxon>
        <taxon>Papilionoideae</taxon>
        <taxon>50 kb inversion clade</taxon>
        <taxon>dalbergioids sensu lato</taxon>
        <taxon>Dalbergieae</taxon>
        <taxon>Pterocarpus clade</taxon>
        <taxon>Arachis</taxon>
    </lineage>
</organism>
<keyword evidence="1" id="KW-1133">Transmembrane helix</keyword>
<sequence>MNIRRIIQKLPTLWNLLELQILVLVSLFLQTALILLGSRRKYKNNAIMQFVVWCFYLSADWIATIALGILSEDMRDSSKDLESKFVVMASWAPFLLAHLGGPDTITAYSLEDNELWLRHLIGLFYQCYVAVYVVYKSWKGGHLNYVTIPLIVAGMIKYGERTWSLRSGSSQNFRESIIPAPDPGPNYAKFMDDYSAKKAEGYRVSLGKVIKTAPAPPLTQSAALNNSIANASCLRDGFYFFRIFKCLFSDLILSFQDHKSSQSFFRSNSCEHAFQVVEIELGLMYDILYTKAIFTYTRLGIFAKFVSISCTISAFVVFCHSVDINHKENERVITFVLFIGAILLEIYAVIVLLSSSWTMIWLSKRKKWLVNPLYRSISRLQVLLKLSHTKSWSNQMSQFNLIDFCLKNKSVLCIKVQICLHIYRHFEKSYYTYSDDVSEQLKSFIFGELFRMSDSASDIESCKKLCAHRGDRVLNEKGRHEFDWSIEVEFDQSILLWHIATDLCYYDDESFMLQSCVRSRLFSNYMMYLLVRRPSMLPNGIGQIRFDDTCAEAKELLLERKYMKKGKEASDMILQVNTEIPPSEVKGDRSKSVLFDACRLAKSLQALETEKNWSKEEKWEMISRVWLEMLCHAASHCRGLEHARQLSRGGELLTHVWLLMAHLGITEQFQISQGHVRAKLVLD</sequence>
<proteinExistence type="predicted"/>
<dbReference type="Pfam" id="PF13968">
    <property type="entry name" value="DUF4220"/>
    <property type="match status" value="1"/>
</dbReference>
<evidence type="ECO:0000313" key="3">
    <source>
        <dbReference type="EMBL" id="RYQ92327.1"/>
    </source>
</evidence>
<dbReference type="OrthoDB" id="1689146at2759"/>
<protein>
    <recommendedName>
        <fullName evidence="2">DUF4220 domain-containing protein</fullName>
    </recommendedName>
</protein>
<gene>
    <name evidence="3" type="ORF">Ahy_B09g098528</name>
</gene>
<evidence type="ECO:0000313" key="4">
    <source>
        <dbReference type="Proteomes" id="UP000289738"/>
    </source>
</evidence>
<feature type="transmembrane region" description="Helical" evidence="1">
    <location>
        <begin position="335"/>
        <end position="362"/>
    </location>
</feature>
<feature type="transmembrane region" description="Helical" evidence="1">
    <location>
        <begin position="19"/>
        <end position="38"/>
    </location>
</feature>
<dbReference type="InterPro" id="IPR025315">
    <property type="entry name" value="DUF4220"/>
</dbReference>
<evidence type="ECO:0000259" key="2">
    <source>
        <dbReference type="Pfam" id="PF13968"/>
    </source>
</evidence>
<comment type="caution">
    <text evidence="3">The sequence shown here is derived from an EMBL/GenBank/DDBJ whole genome shotgun (WGS) entry which is preliminary data.</text>
</comment>
<feature type="transmembrane region" description="Helical" evidence="1">
    <location>
        <begin position="116"/>
        <end position="135"/>
    </location>
</feature>
<dbReference type="InterPro" id="IPR007658">
    <property type="entry name" value="DUF594"/>
</dbReference>
<accession>A0A444XRF0</accession>
<dbReference type="AlphaFoldDB" id="A0A444XRF0"/>
<keyword evidence="4" id="KW-1185">Reference proteome</keyword>
<name>A0A444XRF0_ARAHY</name>
<keyword evidence="1" id="KW-0812">Transmembrane</keyword>
<feature type="domain" description="DUF4220" evidence="2">
    <location>
        <begin position="53"/>
        <end position="404"/>
    </location>
</feature>
<dbReference type="Pfam" id="PF04578">
    <property type="entry name" value="DUF594"/>
    <property type="match status" value="1"/>
</dbReference>
<reference evidence="3 4" key="1">
    <citation type="submission" date="2019-01" db="EMBL/GenBank/DDBJ databases">
        <title>Sequencing of cultivated peanut Arachis hypogaea provides insights into genome evolution and oil improvement.</title>
        <authorList>
            <person name="Chen X."/>
        </authorList>
    </citation>
    <scope>NUCLEOTIDE SEQUENCE [LARGE SCALE GENOMIC DNA]</scope>
    <source>
        <strain evidence="4">cv. Fuhuasheng</strain>
        <tissue evidence="3">Leaves</tissue>
    </source>
</reference>
<feature type="transmembrane region" description="Helical" evidence="1">
    <location>
        <begin position="50"/>
        <end position="70"/>
    </location>
</feature>
<feature type="transmembrane region" description="Helical" evidence="1">
    <location>
        <begin position="301"/>
        <end position="323"/>
    </location>
</feature>
<dbReference type="EMBL" id="SDMP01000019">
    <property type="protein sequence ID" value="RYQ92327.1"/>
    <property type="molecule type" value="Genomic_DNA"/>
</dbReference>
<dbReference type="SMR" id="A0A444XRF0"/>
<dbReference type="PANTHER" id="PTHR31325">
    <property type="entry name" value="OS01G0798800 PROTEIN-RELATED"/>
    <property type="match status" value="1"/>
</dbReference>